<dbReference type="InterPro" id="IPR036291">
    <property type="entry name" value="NAD(P)-bd_dom_sf"/>
</dbReference>
<dbReference type="InterPro" id="IPR016040">
    <property type="entry name" value="NAD(P)-bd_dom"/>
</dbReference>
<dbReference type="GO" id="GO:0005737">
    <property type="term" value="C:cytoplasm"/>
    <property type="evidence" value="ECO:0007669"/>
    <property type="project" value="TreeGrafter"/>
</dbReference>
<dbReference type="SUPFAM" id="SSF51735">
    <property type="entry name" value="NAD(P)-binding Rossmann-fold domains"/>
    <property type="match status" value="1"/>
</dbReference>
<protein>
    <submittedName>
        <fullName evidence="2">Nucleoside-diphosphate-sugar epimerase</fullName>
    </submittedName>
</protein>
<evidence type="ECO:0000313" key="3">
    <source>
        <dbReference type="Proteomes" id="UP000182248"/>
    </source>
</evidence>
<dbReference type="PANTHER" id="PTHR48079">
    <property type="entry name" value="PROTEIN YEEZ"/>
    <property type="match status" value="1"/>
</dbReference>
<dbReference type="Gene3D" id="3.40.50.720">
    <property type="entry name" value="NAD(P)-binding Rossmann-like Domain"/>
    <property type="match status" value="1"/>
</dbReference>
<dbReference type="GO" id="GO:0004029">
    <property type="term" value="F:aldehyde dehydrogenase (NAD+) activity"/>
    <property type="evidence" value="ECO:0007669"/>
    <property type="project" value="TreeGrafter"/>
</dbReference>
<dbReference type="AlphaFoldDB" id="A0A1K1LKL5"/>
<keyword evidence="3" id="KW-1185">Reference proteome</keyword>
<name>A0A1K1LKL5_9FLAO</name>
<feature type="domain" description="NAD(P)-binding" evidence="1">
    <location>
        <begin position="9"/>
        <end position="179"/>
    </location>
</feature>
<dbReference type="InterPro" id="IPR051783">
    <property type="entry name" value="NAD(P)-dependent_oxidoreduct"/>
</dbReference>
<organism evidence="2 3">
    <name type="scientific">Sinomicrobium oceani</name>
    <dbReference type="NCBI Taxonomy" id="1150368"/>
    <lineage>
        <taxon>Bacteria</taxon>
        <taxon>Pseudomonadati</taxon>
        <taxon>Bacteroidota</taxon>
        <taxon>Flavobacteriia</taxon>
        <taxon>Flavobacteriales</taxon>
        <taxon>Flavobacteriaceae</taxon>
        <taxon>Sinomicrobium</taxon>
    </lineage>
</organism>
<evidence type="ECO:0000313" key="2">
    <source>
        <dbReference type="EMBL" id="SFW11421.1"/>
    </source>
</evidence>
<gene>
    <name evidence="2" type="ORF">SAMN02927921_00018</name>
</gene>
<dbReference type="OrthoDB" id="751203at2"/>
<dbReference type="Pfam" id="PF13460">
    <property type="entry name" value="NAD_binding_10"/>
    <property type="match status" value="1"/>
</dbReference>
<dbReference type="Proteomes" id="UP000182248">
    <property type="component" value="Unassembled WGS sequence"/>
</dbReference>
<dbReference type="PANTHER" id="PTHR48079:SF6">
    <property type="entry name" value="NAD(P)-BINDING DOMAIN-CONTAINING PROTEIN-RELATED"/>
    <property type="match status" value="1"/>
</dbReference>
<reference evidence="2 3" key="1">
    <citation type="submission" date="2016-11" db="EMBL/GenBank/DDBJ databases">
        <authorList>
            <person name="Jaros S."/>
            <person name="Januszkiewicz K."/>
            <person name="Wedrychowicz H."/>
        </authorList>
    </citation>
    <scope>NUCLEOTIDE SEQUENCE [LARGE SCALE GENOMIC DNA]</scope>
    <source>
        <strain evidence="2 3">CGMCC 1.12145</strain>
    </source>
</reference>
<sequence>MQIALLGCGWLGLPLAEACIAEGYKVYGTTTSPEKENILEKAGIRPFRIEILENGIQGSINKLLKGTDVLIVNIPPRLRRSNAGNFVEKTRHIADAAEKNGIEKILFVSSTSVFGDKQSEVTENTVPHPETESGKQLLASEQLLYNSRKFRTTILRFAGLIGEDRHPVHHLAGKKELKNPDAPVNLIHRDDCIGIITTILKQEKWGETYNAAYPDHPARKDYYPRKAKACGLPLPEFDESPSGGKIITSGKLVRDLGYTFRFPIA</sequence>
<dbReference type="STRING" id="1150368.SAMN02927921_00018"/>
<dbReference type="RefSeq" id="WP_072315523.1">
    <property type="nucleotide sequence ID" value="NZ_FPJE01000001.1"/>
</dbReference>
<dbReference type="CDD" id="cd05266">
    <property type="entry name" value="SDR_a4"/>
    <property type="match status" value="1"/>
</dbReference>
<proteinExistence type="predicted"/>
<evidence type="ECO:0000259" key="1">
    <source>
        <dbReference type="Pfam" id="PF13460"/>
    </source>
</evidence>
<dbReference type="EMBL" id="FPJE01000001">
    <property type="protein sequence ID" value="SFW11421.1"/>
    <property type="molecule type" value="Genomic_DNA"/>
</dbReference>
<accession>A0A1K1LKL5</accession>